<evidence type="ECO:0000256" key="7">
    <source>
        <dbReference type="ARBA" id="ARBA00022801"/>
    </source>
</evidence>
<keyword evidence="6 14" id="KW-0540">Nuclease</keyword>
<dbReference type="NCBIfam" id="TIGR00354">
    <property type="entry name" value="polC"/>
    <property type="match status" value="1"/>
</dbReference>
<evidence type="ECO:0000256" key="6">
    <source>
        <dbReference type="ARBA" id="ARBA00022722"/>
    </source>
</evidence>
<keyword evidence="3 14" id="KW-0808">Transferase</keyword>
<dbReference type="PANTHER" id="PTHR42210">
    <property type="entry name" value="DNA POLYMERASE II LARGE SUBUNIT"/>
    <property type="match status" value="1"/>
</dbReference>
<dbReference type="GO" id="GO:0003887">
    <property type="term" value="F:DNA-directed DNA polymerase activity"/>
    <property type="evidence" value="ECO:0007669"/>
    <property type="project" value="UniProtKB-UniRule"/>
</dbReference>
<dbReference type="EC" id="3.1.11.1" evidence="14"/>
<comment type="catalytic activity">
    <reaction evidence="13 14">
        <text>DNA(n) + a 2'-deoxyribonucleoside 5'-triphosphate = DNA(n+1) + diphosphate</text>
        <dbReference type="Rhea" id="RHEA:22508"/>
        <dbReference type="Rhea" id="RHEA-COMP:17339"/>
        <dbReference type="Rhea" id="RHEA-COMP:17340"/>
        <dbReference type="ChEBI" id="CHEBI:33019"/>
        <dbReference type="ChEBI" id="CHEBI:61560"/>
        <dbReference type="ChEBI" id="CHEBI:173112"/>
        <dbReference type="EC" id="2.7.7.7"/>
    </reaction>
</comment>
<keyword evidence="8 14" id="KW-0269">Exonuclease</keyword>
<dbReference type="InterPro" id="IPR056171">
    <property type="entry name" value="PolC_DP2_central_dom"/>
</dbReference>
<dbReference type="InterPro" id="IPR004475">
    <property type="entry name" value="PolC_DP2"/>
</dbReference>
<organism evidence="18 19">
    <name type="scientific">Methanooceanicella nereidis</name>
    <dbReference type="NCBI Taxonomy" id="2052831"/>
    <lineage>
        <taxon>Archaea</taxon>
        <taxon>Methanobacteriati</taxon>
        <taxon>Methanobacteriota</taxon>
        <taxon>Stenosarchaea group</taxon>
        <taxon>Methanomicrobia</taxon>
        <taxon>Methanocellales</taxon>
        <taxon>Methanocellaceae</taxon>
        <taxon>Methanooceanicella</taxon>
    </lineage>
</organism>
<dbReference type="GO" id="GO:0006261">
    <property type="term" value="P:DNA-templated DNA replication"/>
    <property type="evidence" value="ECO:0007669"/>
    <property type="project" value="UniProtKB-UniRule"/>
</dbReference>
<dbReference type="HAMAP" id="MF_00324">
    <property type="entry name" value="DNApol_II_L_arch"/>
    <property type="match status" value="1"/>
</dbReference>
<evidence type="ECO:0000256" key="11">
    <source>
        <dbReference type="ARBA" id="ARBA00023268"/>
    </source>
</evidence>
<comment type="function">
    <text evidence="12 14">Possesses two activities: a DNA synthesis (polymerase) and an exonucleolytic activity that degrades single-stranded DNA in the 3'- to 5'-direction. Has a template-primer preference which is characteristic of a replicative DNA polymerase.</text>
</comment>
<keyword evidence="5 14" id="KW-0235">DNA replication</keyword>
<evidence type="ECO:0000256" key="4">
    <source>
        <dbReference type="ARBA" id="ARBA00022695"/>
    </source>
</evidence>
<evidence type="ECO:0000256" key="2">
    <source>
        <dbReference type="ARBA" id="ARBA00011315"/>
    </source>
</evidence>
<dbReference type="AlphaFoldDB" id="A0AAP2RHE5"/>
<comment type="similarity">
    <text evidence="1 14">Belongs to the archaeal DNA polymerase II family.</text>
</comment>
<dbReference type="GO" id="GO:0006308">
    <property type="term" value="P:DNA catabolic process"/>
    <property type="evidence" value="ECO:0007669"/>
    <property type="project" value="UniProtKB-UniRule"/>
</dbReference>
<evidence type="ECO:0000259" key="15">
    <source>
        <dbReference type="Pfam" id="PF03833"/>
    </source>
</evidence>
<dbReference type="EC" id="2.7.7.7" evidence="14"/>
<evidence type="ECO:0000256" key="13">
    <source>
        <dbReference type="ARBA" id="ARBA00049244"/>
    </source>
</evidence>
<comment type="caution">
    <text evidence="18">The sequence shown here is derived from an EMBL/GenBank/DDBJ whole genome shotgun (WGS) entry which is preliminary data.</text>
</comment>
<keyword evidence="10 14" id="KW-0238">DNA-binding</keyword>
<comment type="subunit">
    <text evidence="2 14">Heterodimer of a large subunit and a small subunit.</text>
</comment>
<feature type="domain" description="DNA polymerase II large subunit DP2 catalytic" evidence="17">
    <location>
        <begin position="711"/>
        <end position="1007"/>
    </location>
</feature>
<dbReference type="InterPro" id="IPR056172">
    <property type="entry name" value="PolC_DP2_cat_dom"/>
</dbReference>
<dbReference type="Pfam" id="PF03833">
    <property type="entry name" value="PolC_DP2_N"/>
    <property type="match status" value="1"/>
</dbReference>
<keyword evidence="11 14" id="KW-0511">Multifunctional enzyme</keyword>
<dbReference type="EMBL" id="PGCK01000016">
    <property type="protein sequence ID" value="MCD1296267.1"/>
    <property type="molecule type" value="Genomic_DNA"/>
</dbReference>
<accession>A0AAP2RHE5</accession>
<evidence type="ECO:0000256" key="8">
    <source>
        <dbReference type="ARBA" id="ARBA00022839"/>
    </source>
</evidence>
<evidence type="ECO:0000256" key="5">
    <source>
        <dbReference type="ARBA" id="ARBA00022705"/>
    </source>
</evidence>
<feature type="domain" description="DNA polymerase II large subunit DP2 central" evidence="16">
    <location>
        <begin position="290"/>
        <end position="672"/>
    </location>
</feature>
<evidence type="ECO:0000259" key="16">
    <source>
        <dbReference type="Pfam" id="PF24844"/>
    </source>
</evidence>
<evidence type="ECO:0000256" key="9">
    <source>
        <dbReference type="ARBA" id="ARBA00022932"/>
    </source>
</evidence>
<evidence type="ECO:0000313" key="19">
    <source>
        <dbReference type="Proteomes" id="UP001320159"/>
    </source>
</evidence>
<keyword evidence="7 14" id="KW-0378">Hydrolase</keyword>
<name>A0AAP2RHE5_9EURY</name>
<dbReference type="InterPro" id="IPR016033">
    <property type="entry name" value="PolC_DP2_N"/>
</dbReference>
<gene>
    <name evidence="14" type="primary">polC</name>
    <name evidence="18" type="ORF">CUJ83_14790</name>
</gene>
<dbReference type="GO" id="GO:0008310">
    <property type="term" value="F:single-stranded DNA 3'-5' DNA exonuclease activity"/>
    <property type="evidence" value="ECO:0007669"/>
    <property type="project" value="UniProtKB-EC"/>
</dbReference>
<comment type="catalytic activity">
    <reaction evidence="14">
        <text>Exonucleolytic cleavage in the 3'- to 5'-direction to yield nucleoside 5'-phosphates.</text>
        <dbReference type="EC" id="3.1.11.1"/>
    </reaction>
</comment>
<evidence type="ECO:0000256" key="1">
    <source>
        <dbReference type="ARBA" id="ARBA00011053"/>
    </source>
</evidence>
<dbReference type="Pfam" id="PF24844">
    <property type="entry name" value="PolC_DP2_central"/>
    <property type="match status" value="1"/>
</dbReference>
<dbReference type="Proteomes" id="UP001320159">
    <property type="component" value="Unassembled WGS sequence"/>
</dbReference>
<keyword evidence="9 14" id="KW-0239">DNA-directed DNA polymerase</keyword>
<evidence type="ECO:0000313" key="18">
    <source>
        <dbReference type="EMBL" id="MCD1296267.1"/>
    </source>
</evidence>
<sequence length="1135" mass="126290">MPKTSEAQELYFKKLENEFLKCRDIANKARAQGYDPALQSEVPSATDLAERVEVLMGVEGLAVHIRFCEEKMSREEASLQVAADIAAGLVGKFDKKVDAIQCAIRTAVAVLTEGVVAAPLEGISQVSLGKNDDGTDYIKVYFAGPIRSAGGTAEALAVLAADYVRRKVGLAPYKPRDIEVERYVEEIMLYKSIASLQYTPTDDEIRLIVRNCPICIDGEPTEQEEVQGYRNLERIETNRVRGGIALVIAEGIILKAPKVKKHVDKLKFDGWEFLDKIIAGSKPAASEGSKEDEKKIKPKDKFLADLIAGRPVFGHPSRPGGFRLRYGRSRNTGFATAGIHPASMIIMDDFIATGTQLKVERPGKAAAMVPVDSLEGPTVKLFNGDVVYVDDVKSAIAIRNDITEILDNGEIILNYGDFLENNHTFVPSPYVEEWWSQDLALKTAEKVEIKTAKDAFEISEKYDVPLHPEYTYMWHDITTEDVVYLSKYISKNGRIEEGQLILPLEPRSKRILELLLIIQKVRDEKVIIPPDYTYTLTRCLGLDTDLSVKDKSPYDSLDAHPWNAVSTLSGVTVMERAPARIGARMGRPEKSKLREMKPPVHVLFPVGDAGGTRRSLLDASSYSKSLSDKIGEIEVEMGKRRCPDCGAITIKNICDCGAHTVPYYGCPDCKIEGLKTETCPRCGKPTTSNVMQKVNIKALYAKALKDLGERENFDILKGVQGLISKEKTPEPLEKGILRAKHDVYVFKDGTIRYDLSDVPITHFIPREVGLTVEKVKGLGYDKDIYGEPITSPEQVIELRVQDIILSHDCSSYLIKVCAFIDDLLEKFYHLPAYYNVSSEDDLIGQLVIGLAPHTSAGVLGRILGFTNASAGYAHPFFHAAKRRNCDGDEDCVMMLLDGLINFSLSYLPDRRGGKMDAPLVLSMRIDPKEIDKESHNIDVMARYPREFYLATRDFKSPKDVEKIIDLVSKRLGTPAQYEGFMFTHGTSDIAAGPANSAYKTLGTMEDKLKAQLELGRRLRAVDEKDVAERVINSHFLPDLIGNLRAFSTQQMRCVKCGAKFRRPPLTGTCPKCKGGRIILTVHEGAVTKYMEVSLSIAREYGVPKYTIQRLELLELSIQSLFQNDKSKQMGLADFM</sequence>
<evidence type="ECO:0000256" key="14">
    <source>
        <dbReference type="HAMAP-Rule" id="MF_00324"/>
    </source>
</evidence>
<dbReference type="PIRSF" id="PIRSF016275">
    <property type="entry name" value="PolC_DP2"/>
    <property type="match status" value="1"/>
</dbReference>
<dbReference type="Pfam" id="PF24846">
    <property type="entry name" value="PolC_DP2_cat"/>
    <property type="match status" value="1"/>
</dbReference>
<feature type="domain" description="DNA polymerase II large subunit DP2 N-terminal" evidence="15">
    <location>
        <begin position="11"/>
        <end position="279"/>
    </location>
</feature>
<evidence type="ECO:0000256" key="3">
    <source>
        <dbReference type="ARBA" id="ARBA00022679"/>
    </source>
</evidence>
<dbReference type="GO" id="GO:0003677">
    <property type="term" value="F:DNA binding"/>
    <property type="evidence" value="ECO:0007669"/>
    <property type="project" value="UniProtKB-UniRule"/>
</dbReference>
<evidence type="ECO:0000256" key="10">
    <source>
        <dbReference type="ARBA" id="ARBA00023125"/>
    </source>
</evidence>
<proteinExistence type="inferred from homology"/>
<keyword evidence="4 14" id="KW-0548">Nucleotidyltransferase</keyword>
<reference evidence="18 19" key="1">
    <citation type="submission" date="2017-11" db="EMBL/GenBank/DDBJ databases">
        <title>Isolation and Characterization of Family Methanocellaceae Species from Potential Methane Hydrate Area Offshore Southwestern Taiwan.</title>
        <authorList>
            <person name="Zhang W.-L."/>
            <person name="Chen W.-C."/>
            <person name="Lai M.-C."/>
            <person name="Chen S.-C."/>
        </authorList>
    </citation>
    <scope>NUCLEOTIDE SEQUENCE [LARGE SCALE GENOMIC DNA]</scope>
    <source>
        <strain evidence="18 19">CWC-04</strain>
    </source>
</reference>
<evidence type="ECO:0000259" key="17">
    <source>
        <dbReference type="Pfam" id="PF24846"/>
    </source>
</evidence>
<keyword evidence="19" id="KW-1185">Reference proteome</keyword>
<dbReference type="PANTHER" id="PTHR42210:SF1">
    <property type="entry name" value="DNA POLYMERASE II LARGE SUBUNIT"/>
    <property type="match status" value="1"/>
</dbReference>
<evidence type="ECO:0000256" key="12">
    <source>
        <dbReference type="ARBA" id="ARBA00025068"/>
    </source>
</evidence>
<protein>
    <recommendedName>
        <fullName evidence="14">DNA polymerase II large subunit</fullName>
        <shortName evidence="14">Pol II</shortName>
        <ecNumber evidence="14">2.7.7.7</ecNumber>
    </recommendedName>
    <alternativeName>
        <fullName evidence="14">Exodeoxyribonuclease large subunit</fullName>
        <ecNumber evidence="14">3.1.11.1</ecNumber>
    </alternativeName>
</protein>
<dbReference type="NCBIfam" id="NF003103">
    <property type="entry name" value="PRK04023.1"/>
    <property type="match status" value="1"/>
</dbReference>